<feature type="binding site" evidence="9">
    <location>
        <position position="151"/>
    </location>
    <ligand>
        <name>[2Fe-2S] cluster</name>
        <dbReference type="ChEBI" id="CHEBI:190135"/>
    </ligand>
</feature>
<keyword evidence="8 9" id="KW-0496">Mitochondrion</keyword>
<comment type="domain">
    <text evidence="9">The N-terminal domain has structural similarity with S-adenosyl-L-methionine-dependent methyltransferases, but does not bind S-adenosyl-L-methionine. It is required for correct assembly of the 2 Fe-S clusters.</text>
</comment>
<evidence type="ECO:0000259" key="10">
    <source>
        <dbReference type="Pfam" id="PF05093"/>
    </source>
</evidence>
<feature type="binding site" evidence="9">
    <location>
        <position position="186"/>
    </location>
    <ligand>
        <name>[4Fe-4S] cluster</name>
        <dbReference type="ChEBI" id="CHEBI:49883"/>
    </ligand>
</feature>
<dbReference type="InterPro" id="IPR046408">
    <property type="entry name" value="CIAPIN1"/>
</dbReference>
<dbReference type="PANTHER" id="PTHR13273:SF14">
    <property type="entry name" value="ANAMORSIN"/>
    <property type="match status" value="1"/>
</dbReference>
<feature type="binding site" evidence="9">
    <location>
        <position position="148"/>
    </location>
    <ligand>
        <name>[2Fe-2S] cluster</name>
        <dbReference type="ChEBI" id="CHEBI:190135"/>
    </ligand>
</feature>
<dbReference type="GO" id="GO:0009055">
    <property type="term" value="F:electron transfer activity"/>
    <property type="evidence" value="ECO:0007669"/>
    <property type="project" value="UniProtKB-UniRule"/>
</dbReference>
<keyword evidence="9" id="KW-0001">2Fe-2S</keyword>
<protein>
    <recommendedName>
        <fullName evidence="9">Anamorsin homolog</fullName>
    </recommendedName>
    <alternativeName>
        <fullName evidence="9">Fe-S cluster assembly protein DRE2 homolog</fullName>
    </alternativeName>
</protein>
<dbReference type="GO" id="GO:0046872">
    <property type="term" value="F:metal ion binding"/>
    <property type="evidence" value="ECO:0007669"/>
    <property type="project" value="UniProtKB-KW"/>
</dbReference>
<dbReference type="GO" id="GO:0051539">
    <property type="term" value="F:4 iron, 4 sulfur cluster binding"/>
    <property type="evidence" value="ECO:0007669"/>
    <property type="project" value="UniProtKB-KW"/>
</dbReference>
<comment type="cofactor">
    <cofactor evidence="1 9">
        <name>[4Fe-4S] cluster</name>
        <dbReference type="ChEBI" id="CHEBI:49883"/>
    </cofactor>
</comment>
<keyword evidence="5 9" id="KW-0479">Metal-binding</keyword>
<keyword evidence="7 9" id="KW-0411">Iron-sulfur</keyword>
<evidence type="ECO:0000256" key="6">
    <source>
        <dbReference type="ARBA" id="ARBA00023004"/>
    </source>
</evidence>
<dbReference type="Proteomes" id="UP000035680">
    <property type="component" value="Unassembled WGS sequence"/>
</dbReference>
<evidence type="ECO:0000256" key="2">
    <source>
        <dbReference type="ARBA" id="ARBA00008169"/>
    </source>
</evidence>
<comment type="cofactor">
    <cofactor evidence="9">
        <name>[2Fe-2S] cluster</name>
        <dbReference type="ChEBI" id="CHEBI:190135"/>
    </cofactor>
</comment>
<dbReference type="HAMAP" id="MF_03115">
    <property type="entry name" value="Anamorsin"/>
    <property type="match status" value="1"/>
</dbReference>
<feature type="domain" description="Anamorsin C-terminal" evidence="10">
    <location>
        <begin position="136"/>
        <end position="165"/>
    </location>
</feature>
<dbReference type="PANTHER" id="PTHR13273">
    <property type="entry name" value="ANAMORSIN"/>
    <property type="match status" value="1"/>
</dbReference>
<evidence type="ECO:0000313" key="12">
    <source>
        <dbReference type="WBParaSite" id="SVE_1886300.1"/>
    </source>
</evidence>
<feature type="short sequence motif" description="Cx2C motif 1" evidence="9">
    <location>
        <begin position="172"/>
        <end position="175"/>
    </location>
</feature>
<feature type="short sequence motif" description="Cx2C motif 2" evidence="9">
    <location>
        <begin position="183"/>
        <end position="186"/>
    </location>
</feature>
<feature type="region of interest" description="Fe-S binding site B" evidence="9">
    <location>
        <begin position="172"/>
        <end position="186"/>
    </location>
</feature>
<comment type="subcellular location">
    <subcellularLocation>
        <location evidence="9">Cytoplasm</location>
    </subcellularLocation>
    <subcellularLocation>
        <location evidence="9">Mitochondrion intermembrane space</location>
    </subcellularLocation>
</comment>
<name>A0A0K0G2B7_STRVS</name>
<dbReference type="InterPro" id="IPR007785">
    <property type="entry name" value="Anamorsin"/>
</dbReference>
<organism evidence="11 12">
    <name type="scientific">Strongyloides venezuelensis</name>
    <name type="common">Threadworm</name>
    <dbReference type="NCBI Taxonomy" id="75913"/>
    <lineage>
        <taxon>Eukaryota</taxon>
        <taxon>Metazoa</taxon>
        <taxon>Ecdysozoa</taxon>
        <taxon>Nematoda</taxon>
        <taxon>Chromadorea</taxon>
        <taxon>Rhabditida</taxon>
        <taxon>Tylenchina</taxon>
        <taxon>Panagrolaimomorpha</taxon>
        <taxon>Strongyloidoidea</taxon>
        <taxon>Strongyloididae</taxon>
        <taxon>Strongyloides</taxon>
    </lineage>
</organism>
<feature type="domain" description="Anamorsin C-terminal" evidence="10">
    <location>
        <begin position="169"/>
        <end position="202"/>
    </location>
</feature>
<comment type="caution">
    <text evidence="9">Lacks conserved residue(s) required for the propagation of feature annotation.</text>
</comment>
<keyword evidence="4 9" id="KW-0963">Cytoplasm</keyword>
<comment type="similarity">
    <text evidence="2 9">Belongs to the anamorsin family.</text>
</comment>
<dbReference type="Pfam" id="PF05093">
    <property type="entry name" value="CIAPIN1"/>
    <property type="match status" value="2"/>
</dbReference>
<evidence type="ECO:0000256" key="1">
    <source>
        <dbReference type="ARBA" id="ARBA00001966"/>
    </source>
</evidence>
<reference evidence="11" key="1">
    <citation type="submission" date="2014-07" db="EMBL/GenBank/DDBJ databases">
        <authorList>
            <person name="Martin A.A"/>
            <person name="De Silva N."/>
        </authorList>
    </citation>
    <scope>NUCLEOTIDE SEQUENCE</scope>
</reference>
<keyword evidence="6 9" id="KW-0408">Iron</keyword>
<comment type="domain">
    <text evidence="9">The C-terminal domain binds 2 Fe-S clusters but is otherwise mostly in an intrinsically disordered conformation.</text>
</comment>
<dbReference type="GO" id="GO:0051537">
    <property type="term" value="F:2 iron, 2 sulfur cluster binding"/>
    <property type="evidence" value="ECO:0007669"/>
    <property type="project" value="UniProtKB-UniRule"/>
</dbReference>
<comment type="subunit">
    <text evidence="9">Monomer.</text>
</comment>
<feature type="binding site" evidence="9">
    <location>
        <position position="172"/>
    </location>
    <ligand>
        <name>[4Fe-4S] cluster</name>
        <dbReference type="ChEBI" id="CHEBI:49883"/>
    </ligand>
</feature>
<dbReference type="GO" id="GO:0005758">
    <property type="term" value="C:mitochondrial intermembrane space"/>
    <property type="evidence" value="ECO:0007669"/>
    <property type="project" value="UniProtKB-SubCell"/>
</dbReference>
<reference evidence="12" key="2">
    <citation type="submission" date="2015-08" db="UniProtKB">
        <authorList>
            <consortium name="WormBaseParasite"/>
        </authorList>
    </citation>
    <scope>IDENTIFICATION</scope>
</reference>
<evidence type="ECO:0000256" key="9">
    <source>
        <dbReference type="HAMAP-Rule" id="MF_03115"/>
    </source>
</evidence>
<evidence type="ECO:0000256" key="3">
    <source>
        <dbReference type="ARBA" id="ARBA00022485"/>
    </source>
</evidence>
<dbReference type="STRING" id="75913.A0A0K0G2B7"/>
<feature type="binding site" evidence="9">
    <location>
        <position position="183"/>
    </location>
    <ligand>
        <name>[4Fe-4S] cluster</name>
        <dbReference type="ChEBI" id="CHEBI:49883"/>
    </ligand>
</feature>
<sequence length="208" mass="22457">MKVTFDQSVVKSMVSEITEKEVYGDVEVTGLGDEKVQEVADTLFASLKPLGKVKVHSGKDFCKYFRLAGFTSVNVNGDDLEAVKPNYSVSSGQALKLPEVKKPWIVSGDDDIIDEDSLLVEEDYKKPTSDDLKAGCGEPPAGGKKRACKNCTCGLAEMEEKEQEAALPKSSCGNCALGDAFRCSTCPYLGMPPFKPGETIKLNTVDDI</sequence>
<evidence type="ECO:0000256" key="8">
    <source>
        <dbReference type="ARBA" id="ARBA00023128"/>
    </source>
</evidence>
<keyword evidence="3 9" id="KW-0004">4Fe-4S</keyword>
<dbReference type="GO" id="GO:0016226">
    <property type="term" value="P:iron-sulfur cluster assembly"/>
    <property type="evidence" value="ECO:0007669"/>
    <property type="project" value="UniProtKB-UniRule"/>
</dbReference>
<dbReference type="WBParaSite" id="SVE_1886300.1">
    <property type="protein sequence ID" value="SVE_1886300.1"/>
    <property type="gene ID" value="SVE_1886300"/>
</dbReference>
<comment type="function">
    <text evidence="9">Component of the cytosolic iron-sulfur (Fe-S) protein assembly (CIA) machinery. Required for the maturation of extramitochondrial Fe-S proteins. Part of an electron transfer chain functioning in an early step of cytosolic Fe-S biogenesis, facilitating the de novo assembly of a [4Fe-4S] cluster on the cytosolic Fe-S scaffold complex. Electrons are transferred from NADPH via a FAD- and FMN-containing diflavin oxidoreductase. Together with the diflavin oxidoreductase, also required for the assembly of the diferric tyrosyl radical cofactor of ribonucleotide reductase (RNR), probably by providing electrons for reduction during radical cofactor maturation in the catalytic small subunit.</text>
</comment>
<comment type="domain">
    <text evidence="9">The twin Cx2C motifs are involved in the recognition by the mitochondrial MIA40-ERV1 disulfide relay system. The formation of 2 disulfide bonds in the Cx2C motifs through dithiol/disulfide exchange reactions effectively traps the protein in the mitochondrial intermembrane space.</text>
</comment>
<keyword evidence="11" id="KW-1185">Reference proteome</keyword>
<proteinExistence type="inferred from homology"/>
<evidence type="ECO:0000256" key="4">
    <source>
        <dbReference type="ARBA" id="ARBA00022490"/>
    </source>
</evidence>
<evidence type="ECO:0000256" key="7">
    <source>
        <dbReference type="ARBA" id="ARBA00023014"/>
    </source>
</evidence>
<dbReference type="AlphaFoldDB" id="A0A0K0G2B7"/>
<feature type="binding site" evidence="9">
    <location>
        <position position="175"/>
    </location>
    <ligand>
        <name>[4Fe-4S] cluster</name>
        <dbReference type="ChEBI" id="CHEBI:49883"/>
    </ligand>
</feature>
<evidence type="ECO:0000313" key="11">
    <source>
        <dbReference type="Proteomes" id="UP000035680"/>
    </source>
</evidence>
<feature type="binding site" evidence="9">
    <location>
        <position position="153"/>
    </location>
    <ligand>
        <name>[2Fe-2S] cluster</name>
        <dbReference type="ChEBI" id="CHEBI:190135"/>
    </ligand>
</feature>
<evidence type="ECO:0000256" key="5">
    <source>
        <dbReference type="ARBA" id="ARBA00022723"/>
    </source>
</evidence>
<feature type="binding site" evidence="9">
    <location>
        <position position="136"/>
    </location>
    <ligand>
        <name>[2Fe-2S] cluster</name>
        <dbReference type="ChEBI" id="CHEBI:190135"/>
    </ligand>
</feature>
<accession>A0A0K0G2B7</accession>